<dbReference type="RefSeq" id="WP_345371908.1">
    <property type="nucleotide sequence ID" value="NZ_BAABJX010000033.1"/>
</dbReference>
<dbReference type="InterPro" id="IPR021782">
    <property type="entry name" value="DUF3347"/>
</dbReference>
<reference evidence="3" key="1">
    <citation type="journal article" date="2019" name="Int. J. Syst. Evol. Microbiol.">
        <title>The Global Catalogue of Microorganisms (GCM) 10K type strain sequencing project: providing services to taxonomists for standard genome sequencing and annotation.</title>
        <authorList>
            <consortium name="The Broad Institute Genomics Platform"/>
            <consortium name="The Broad Institute Genome Sequencing Center for Infectious Disease"/>
            <person name="Wu L."/>
            <person name="Ma J."/>
        </authorList>
    </citation>
    <scope>NUCLEOTIDE SEQUENCE [LARGE SCALE GENOMIC DNA]</scope>
    <source>
        <strain evidence="3">JCM 18326</strain>
    </source>
</reference>
<proteinExistence type="predicted"/>
<feature type="domain" description="DUF3347" evidence="1">
    <location>
        <begin position="26"/>
        <end position="99"/>
    </location>
</feature>
<keyword evidence="3" id="KW-1185">Reference proteome</keyword>
<sequence length="146" mass="16200">MQPSQQVIIEDPITASAIDTENGKEILQAYFDIKNALVESEQEKAKKAAQKLIATAGDNQEIAKSTALLVAATSIEKQREAFEMVSEHVYHLAVEKGLSSGTIYRQFCPMAFSNKGAYWLSDEEKILNPYFGDKMLHCGSVKEVIE</sequence>
<evidence type="ECO:0000313" key="2">
    <source>
        <dbReference type="EMBL" id="GAA4837075.1"/>
    </source>
</evidence>
<gene>
    <name evidence="2" type="ORF">GCM10023331_22900</name>
</gene>
<dbReference type="EMBL" id="BAABJX010000033">
    <property type="protein sequence ID" value="GAA4837075.1"/>
    <property type="molecule type" value="Genomic_DNA"/>
</dbReference>
<evidence type="ECO:0000313" key="3">
    <source>
        <dbReference type="Proteomes" id="UP001500298"/>
    </source>
</evidence>
<accession>A0ABP9DEL8</accession>
<comment type="caution">
    <text evidence="2">The sequence shown here is derived from an EMBL/GenBank/DDBJ whole genome shotgun (WGS) entry which is preliminary data.</text>
</comment>
<name>A0ABP9DEL8_9BACT</name>
<organism evidence="2 3">
    <name type="scientific">Algivirga pacifica</name>
    <dbReference type="NCBI Taxonomy" id="1162670"/>
    <lineage>
        <taxon>Bacteria</taxon>
        <taxon>Pseudomonadati</taxon>
        <taxon>Bacteroidota</taxon>
        <taxon>Cytophagia</taxon>
        <taxon>Cytophagales</taxon>
        <taxon>Flammeovirgaceae</taxon>
        <taxon>Algivirga</taxon>
    </lineage>
</organism>
<evidence type="ECO:0000259" key="1">
    <source>
        <dbReference type="Pfam" id="PF11827"/>
    </source>
</evidence>
<protein>
    <submittedName>
        <fullName evidence="2">DUF3347 domain-containing protein</fullName>
    </submittedName>
</protein>
<dbReference type="Pfam" id="PF11827">
    <property type="entry name" value="DUF3347"/>
    <property type="match status" value="1"/>
</dbReference>
<dbReference type="Proteomes" id="UP001500298">
    <property type="component" value="Unassembled WGS sequence"/>
</dbReference>